<dbReference type="InterPro" id="IPR036388">
    <property type="entry name" value="WH-like_DNA-bd_sf"/>
</dbReference>
<evidence type="ECO:0000259" key="4">
    <source>
        <dbReference type="PROSITE" id="PS51071"/>
    </source>
</evidence>
<dbReference type="InterPro" id="IPR046348">
    <property type="entry name" value="SIS_dom_sf"/>
</dbReference>
<reference evidence="6 7" key="1">
    <citation type="submission" date="2019-09" db="EMBL/GenBank/DDBJ databases">
        <authorList>
            <person name="Chandra G."/>
            <person name="Truman W A."/>
        </authorList>
    </citation>
    <scope>NUCLEOTIDE SEQUENCE [LARGE SCALE GENOMIC DNA]</scope>
    <source>
        <strain evidence="6">PS854</strain>
    </source>
</reference>
<keyword evidence="1" id="KW-0805">Transcription regulation</keyword>
<dbReference type="InterPro" id="IPR001347">
    <property type="entry name" value="SIS_dom"/>
</dbReference>
<dbReference type="Gene3D" id="3.40.50.10490">
    <property type="entry name" value="Glucose-6-phosphate isomerase like protein, domain 1"/>
    <property type="match status" value="1"/>
</dbReference>
<dbReference type="CDD" id="cd05013">
    <property type="entry name" value="SIS_RpiR"/>
    <property type="match status" value="1"/>
</dbReference>
<dbReference type="PROSITE" id="PS51464">
    <property type="entry name" value="SIS"/>
    <property type="match status" value="1"/>
</dbReference>
<dbReference type="GO" id="GO:0003700">
    <property type="term" value="F:DNA-binding transcription factor activity"/>
    <property type="evidence" value="ECO:0007669"/>
    <property type="project" value="InterPro"/>
</dbReference>
<dbReference type="SUPFAM" id="SSF53697">
    <property type="entry name" value="SIS domain"/>
    <property type="match status" value="1"/>
</dbReference>
<dbReference type="Pfam" id="PF01418">
    <property type="entry name" value="HTH_6"/>
    <property type="match status" value="1"/>
</dbReference>
<dbReference type="Gene3D" id="1.10.10.10">
    <property type="entry name" value="Winged helix-like DNA-binding domain superfamily/Winged helix DNA-binding domain"/>
    <property type="match status" value="1"/>
</dbReference>
<dbReference type="Pfam" id="PF01380">
    <property type="entry name" value="SIS"/>
    <property type="match status" value="1"/>
</dbReference>
<keyword evidence="2" id="KW-0238">DNA-binding</keyword>
<dbReference type="InterPro" id="IPR000281">
    <property type="entry name" value="HTH_RpiR"/>
</dbReference>
<keyword evidence="3" id="KW-0804">Transcription</keyword>
<dbReference type="GO" id="GO:0097367">
    <property type="term" value="F:carbohydrate derivative binding"/>
    <property type="evidence" value="ECO:0007669"/>
    <property type="project" value="InterPro"/>
</dbReference>
<evidence type="ECO:0000256" key="2">
    <source>
        <dbReference type="ARBA" id="ARBA00023125"/>
    </source>
</evidence>
<evidence type="ECO:0000313" key="6">
    <source>
        <dbReference type="EMBL" id="VVP13175.1"/>
    </source>
</evidence>
<accession>A0A5E7LMZ0</accession>
<evidence type="ECO:0000259" key="5">
    <source>
        <dbReference type="PROSITE" id="PS51464"/>
    </source>
</evidence>
<sequence>MNPLASDTLGQLIDRPALPMLQRPRNATVYTAPIMRNLAEAAPDLQPSLRKVADFILRHPLKAATLTIEELAQESLTSPAAVNRLARAIGLKGYTQLKVELVATLQDMVSPVDKLRNEMAHRPSGEFGLTEQLQIAASNLGTTNTNNSAQVFEAFVSTLIQSRKIYILGFGNSAYMAGLAASNLIPFIADAQAISMEGGNENAAYRLASITPVDVLLAISLPRYSQDTLQLARFAKERGASVLAITDSPASPLANIAHHALFAEANHPVLISSNSAVLALIEGLVAAVMTRNKEAVRLSAELTESVLSYLHVSASDKTRTKRRPLAR</sequence>
<organism evidence="6 7">
    <name type="scientific">Pseudomonas fluorescens</name>
    <dbReference type="NCBI Taxonomy" id="294"/>
    <lineage>
        <taxon>Bacteria</taxon>
        <taxon>Pseudomonadati</taxon>
        <taxon>Pseudomonadota</taxon>
        <taxon>Gammaproteobacteria</taxon>
        <taxon>Pseudomonadales</taxon>
        <taxon>Pseudomonadaceae</taxon>
        <taxon>Pseudomonas</taxon>
    </lineage>
</organism>
<dbReference type="PANTHER" id="PTHR30514:SF18">
    <property type="entry name" value="RPIR-FAMILY TRANSCRIPTIONAL REGULATOR"/>
    <property type="match status" value="1"/>
</dbReference>
<feature type="domain" description="HTH rpiR-type" evidence="4">
    <location>
        <begin position="32"/>
        <end position="108"/>
    </location>
</feature>
<dbReference type="InterPro" id="IPR035472">
    <property type="entry name" value="RpiR-like_SIS"/>
</dbReference>
<dbReference type="InterPro" id="IPR009057">
    <property type="entry name" value="Homeodomain-like_sf"/>
</dbReference>
<dbReference type="InterPro" id="IPR047640">
    <property type="entry name" value="RpiR-like"/>
</dbReference>
<name>A0A5E7LMZ0_PSEFL</name>
<feature type="domain" description="SIS" evidence="5">
    <location>
        <begin position="155"/>
        <end position="294"/>
    </location>
</feature>
<protein>
    <submittedName>
        <fullName evidence="6">Putative HTH-type transcriptional regulator YbbH</fullName>
    </submittedName>
</protein>
<dbReference type="PROSITE" id="PS51071">
    <property type="entry name" value="HTH_RPIR"/>
    <property type="match status" value="1"/>
</dbReference>
<proteinExistence type="predicted"/>
<gene>
    <name evidence="6" type="primary">ybbH</name>
    <name evidence="6" type="ORF">PS854_03407</name>
</gene>
<dbReference type="EMBL" id="CABVIF010000006">
    <property type="protein sequence ID" value="VVP13175.1"/>
    <property type="molecule type" value="Genomic_DNA"/>
</dbReference>
<dbReference type="Proteomes" id="UP000327111">
    <property type="component" value="Unassembled WGS sequence"/>
</dbReference>
<dbReference type="GO" id="GO:1901135">
    <property type="term" value="P:carbohydrate derivative metabolic process"/>
    <property type="evidence" value="ECO:0007669"/>
    <property type="project" value="InterPro"/>
</dbReference>
<evidence type="ECO:0000256" key="3">
    <source>
        <dbReference type="ARBA" id="ARBA00023163"/>
    </source>
</evidence>
<dbReference type="PANTHER" id="PTHR30514">
    <property type="entry name" value="GLUCOKINASE"/>
    <property type="match status" value="1"/>
</dbReference>
<dbReference type="AlphaFoldDB" id="A0A5E7LMZ0"/>
<evidence type="ECO:0000256" key="1">
    <source>
        <dbReference type="ARBA" id="ARBA00023015"/>
    </source>
</evidence>
<dbReference type="SUPFAM" id="SSF46689">
    <property type="entry name" value="Homeodomain-like"/>
    <property type="match status" value="1"/>
</dbReference>
<evidence type="ECO:0000313" key="7">
    <source>
        <dbReference type="Proteomes" id="UP000327111"/>
    </source>
</evidence>
<dbReference type="GO" id="GO:0003677">
    <property type="term" value="F:DNA binding"/>
    <property type="evidence" value="ECO:0007669"/>
    <property type="project" value="UniProtKB-KW"/>
</dbReference>